<dbReference type="Proteomes" id="UP000502113">
    <property type="component" value="Segment"/>
</dbReference>
<gene>
    <name evidence="1" type="ORF">vipetofem_85</name>
</gene>
<evidence type="ECO:0000313" key="1">
    <source>
        <dbReference type="EMBL" id="QIQ66383.1"/>
    </source>
</evidence>
<reference evidence="2" key="1">
    <citation type="submission" date="2020-02" db="EMBL/GenBank/DDBJ databases">
        <authorList>
            <person name="Olsen N.S."/>
            <person name="Forero-Junco L."/>
            <person name="Kot W."/>
            <person name="Hansen L.H."/>
        </authorList>
    </citation>
    <scope>NUCLEOTIDE SEQUENCE [LARGE SCALE GENOMIC DNA]</scope>
</reference>
<protein>
    <submittedName>
        <fullName evidence="1">Uncharacterized protein</fullName>
    </submittedName>
</protein>
<name>A0A6G9LL74_9CAUD</name>
<proteinExistence type="predicted"/>
<dbReference type="EMBL" id="MT119361">
    <property type="protein sequence ID" value="QIQ66383.1"/>
    <property type="molecule type" value="Genomic_DNA"/>
</dbReference>
<accession>A0A6G9LL74</accession>
<evidence type="ECO:0000313" key="2">
    <source>
        <dbReference type="Proteomes" id="UP000502113"/>
    </source>
</evidence>
<keyword evidence="2" id="KW-1185">Reference proteome</keyword>
<organism evidence="1 2">
    <name type="scientific">Enterococcus phage vipetofem</name>
    <dbReference type="NCBI Taxonomy" id="2719594"/>
    <lineage>
        <taxon>Viruses</taxon>
        <taxon>Duplodnaviria</taxon>
        <taxon>Heunggongvirae</taxon>
        <taxon>Uroviricota</taxon>
        <taxon>Caudoviricetes</taxon>
        <taxon>Andrewesvirinae</taxon>
        <taxon>Vipetofemvirus</taxon>
        <taxon>Vipetofemvirus vipetofem</taxon>
    </lineage>
</organism>
<sequence>MEEKLESGMAVIVNVNDGKVIIEDRIGIITEVFPQKYTALTGFHYEVSLLNSGTVVRCKKKEIKKM</sequence>